<accession>A0A9D1RNQ8</accession>
<dbReference type="PANTHER" id="PTHR30047:SF7">
    <property type="entry name" value="HIGH-AFFINITY CHOLINE TRANSPORT PROTEIN"/>
    <property type="match status" value="1"/>
</dbReference>
<comment type="subcellular location">
    <subcellularLocation>
        <location evidence="1">Cell membrane</location>
        <topology evidence="1">Multi-pass membrane protein</topology>
    </subcellularLocation>
</comment>
<feature type="transmembrane region" description="Helical" evidence="9">
    <location>
        <begin position="466"/>
        <end position="486"/>
    </location>
</feature>
<evidence type="ECO:0000256" key="4">
    <source>
        <dbReference type="ARBA" id="ARBA00022475"/>
    </source>
</evidence>
<dbReference type="PROSITE" id="PS01303">
    <property type="entry name" value="BCCT"/>
    <property type="match status" value="1"/>
</dbReference>
<feature type="transmembrane region" description="Helical" evidence="9">
    <location>
        <begin position="330"/>
        <end position="349"/>
    </location>
</feature>
<sequence>MGEGDQDADAEYRGSKGVNWPVFGTASGIIVAFVLWAWLAPDSADTVINAAKDWISTNLGWFYVLTAGVVVVFVLVIAFRKVGATKIGPDHAQPRFGMFTWGAMLFAAGIGVDLMFFAISGPATNFLTPPEGAEVSDEAARMAPLWTMFHYGIPGWAMYALMGMAFGLFAYRYHMPLSIRSALAPIFGRRIHGGIGHGVEIAASIGTAFGIATSLGIGVVFLNYGLSEVFGLPTNTGVQIALITLSVFITILSTVSGVDKGIRRLSELNVWLAVLLMVWVVIMGKTGDLLNALVQNIGDFFSRFPSMLLNTFAYSDGAADYPSQDWMSDWTLFFWAWWIAWAPFVGLFLARISRGRTLRQFILGVLIIPFAFIAIWISIFGNAALSFFREGGDANEEFLNTAVETPESGFFLLLQQYPGATFAVIVAVLTGLLFYVTSADSGSLVMANMTSKSSIEDSDGPPWLRIVWAVITGALTMVMLLIGGVYTLQSATVLIGLPFAIVIYLLMLSVWRVLEAEKHSMDAGPRSLPGALIDRTGVPQPKLAWRNRLKRRMSFPSEKETEAYVEETAAPAIEEVAAELRDLGLDVTCQRGQHPDYDISFVDLVVSFPGQDEFKYQAYPVPGQVPNFAVNLNVEEDTYFTLEIFSATGSRGHNILGYSKEQVIADVIDKYEAHVEYMTLTGDKGTPTAEAHGVVPEVWIEDEGDDRDDSEETTASEGEKQHD</sequence>
<feature type="compositionally biased region" description="Acidic residues" evidence="8">
    <location>
        <begin position="699"/>
        <end position="714"/>
    </location>
</feature>
<comment type="caution">
    <text evidence="10">The sequence shown here is derived from an EMBL/GenBank/DDBJ whole genome shotgun (WGS) entry which is preliminary data.</text>
</comment>
<feature type="transmembrane region" description="Helical" evidence="9">
    <location>
        <begin position="59"/>
        <end position="79"/>
    </location>
</feature>
<evidence type="ECO:0000256" key="3">
    <source>
        <dbReference type="ARBA" id="ARBA00022448"/>
    </source>
</evidence>
<protein>
    <submittedName>
        <fullName evidence="10">Choline BCCT transporter BetT</fullName>
    </submittedName>
</protein>
<proteinExistence type="inferred from homology"/>
<dbReference type="NCBIfam" id="TIGR00842">
    <property type="entry name" value="bcct"/>
    <property type="match status" value="1"/>
</dbReference>
<dbReference type="Proteomes" id="UP000824190">
    <property type="component" value="Unassembled WGS sequence"/>
</dbReference>
<dbReference type="PANTHER" id="PTHR30047">
    <property type="entry name" value="HIGH-AFFINITY CHOLINE TRANSPORT PROTEIN-RELATED"/>
    <property type="match status" value="1"/>
</dbReference>
<evidence type="ECO:0000256" key="5">
    <source>
        <dbReference type="ARBA" id="ARBA00022692"/>
    </source>
</evidence>
<dbReference type="InterPro" id="IPR018093">
    <property type="entry name" value="BCCT_CS"/>
</dbReference>
<reference evidence="10" key="1">
    <citation type="journal article" date="2021" name="PeerJ">
        <title>Extensive microbial diversity within the chicken gut microbiome revealed by metagenomics and culture.</title>
        <authorList>
            <person name="Gilroy R."/>
            <person name="Ravi A."/>
            <person name="Getino M."/>
            <person name="Pursley I."/>
            <person name="Horton D.L."/>
            <person name="Alikhan N.F."/>
            <person name="Baker D."/>
            <person name="Gharbi K."/>
            <person name="Hall N."/>
            <person name="Watson M."/>
            <person name="Adriaenssens E.M."/>
            <person name="Foster-Nyarko E."/>
            <person name="Jarju S."/>
            <person name="Secka A."/>
            <person name="Antonio M."/>
            <person name="Oren A."/>
            <person name="Chaudhuri R.R."/>
            <person name="La Ragione R."/>
            <person name="Hildebrand F."/>
            <person name="Pallen M.J."/>
        </authorList>
    </citation>
    <scope>NUCLEOTIDE SEQUENCE</scope>
    <source>
        <strain evidence="10">CHK32-1732</strain>
    </source>
</reference>
<name>A0A9D1RNQ8_9CORY</name>
<feature type="transmembrane region" description="Helical" evidence="9">
    <location>
        <begin position="199"/>
        <end position="224"/>
    </location>
</feature>
<keyword evidence="7 9" id="KW-0472">Membrane</keyword>
<feature type="transmembrane region" description="Helical" evidence="9">
    <location>
        <begin position="420"/>
        <end position="445"/>
    </location>
</feature>
<keyword evidence="3" id="KW-0813">Transport</keyword>
<keyword evidence="5 9" id="KW-0812">Transmembrane</keyword>
<evidence type="ECO:0000256" key="7">
    <source>
        <dbReference type="ARBA" id="ARBA00023136"/>
    </source>
</evidence>
<feature type="transmembrane region" description="Helical" evidence="9">
    <location>
        <begin position="236"/>
        <end position="256"/>
    </location>
</feature>
<feature type="transmembrane region" description="Helical" evidence="9">
    <location>
        <begin position="492"/>
        <end position="511"/>
    </location>
</feature>
<feature type="region of interest" description="Disordered" evidence="8">
    <location>
        <begin position="688"/>
        <end position="723"/>
    </location>
</feature>
<keyword evidence="4" id="KW-1003">Cell membrane</keyword>
<evidence type="ECO:0000256" key="2">
    <source>
        <dbReference type="ARBA" id="ARBA00005658"/>
    </source>
</evidence>
<dbReference type="GO" id="GO:0005886">
    <property type="term" value="C:plasma membrane"/>
    <property type="evidence" value="ECO:0007669"/>
    <property type="project" value="UniProtKB-SubCell"/>
</dbReference>
<organism evidence="10 11">
    <name type="scientific">Candidatus Corynebacterium avicola</name>
    <dbReference type="NCBI Taxonomy" id="2838527"/>
    <lineage>
        <taxon>Bacteria</taxon>
        <taxon>Bacillati</taxon>
        <taxon>Actinomycetota</taxon>
        <taxon>Actinomycetes</taxon>
        <taxon>Mycobacteriales</taxon>
        <taxon>Corynebacteriaceae</taxon>
        <taxon>Corynebacterium</taxon>
    </lineage>
</organism>
<dbReference type="EMBL" id="DXGC01000076">
    <property type="protein sequence ID" value="HIW91761.1"/>
    <property type="molecule type" value="Genomic_DNA"/>
</dbReference>
<evidence type="ECO:0000256" key="6">
    <source>
        <dbReference type="ARBA" id="ARBA00022989"/>
    </source>
</evidence>
<dbReference type="NCBIfam" id="NF007399">
    <property type="entry name" value="PRK09928.1"/>
    <property type="match status" value="1"/>
</dbReference>
<feature type="transmembrane region" description="Helical" evidence="9">
    <location>
        <begin position="151"/>
        <end position="171"/>
    </location>
</feature>
<evidence type="ECO:0000256" key="9">
    <source>
        <dbReference type="SAM" id="Phobius"/>
    </source>
</evidence>
<evidence type="ECO:0000256" key="1">
    <source>
        <dbReference type="ARBA" id="ARBA00004651"/>
    </source>
</evidence>
<evidence type="ECO:0000313" key="10">
    <source>
        <dbReference type="EMBL" id="HIW91761.1"/>
    </source>
</evidence>
<gene>
    <name evidence="10" type="primary">betT</name>
    <name evidence="10" type="ORF">H9870_08890</name>
</gene>
<dbReference type="Pfam" id="PF02028">
    <property type="entry name" value="BCCT"/>
    <property type="match status" value="1"/>
</dbReference>
<feature type="transmembrane region" description="Helical" evidence="9">
    <location>
        <begin position="99"/>
        <end position="119"/>
    </location>
</feature>
<feature type="transmembrane region" description="Helical" evidence="9">
    <location>
        <begin position="20"/>
        <end position="39"/>
    </location>
</feature>
<evidence type="ECO:0000313" key="11">
    <source>
        <dbReference type="Proteomes" id="UP000824190"/>
    </source>
</evidence>
<feature type="transmembrane region" description="Helical" evidence="9">
    <location>
        <begin position="361"/>
        <end position="379"/>
    </location>
</feature>
<dbReference type="GO" id="GO:0022857">
    <property type="term" value="F:transmembrane transporter activity"/>
    <property type="evidence" value="ECO:0007669"/>
    <property type="project" value="InterPro"/>
</dbReference>
<reference evidence="10" key="2">
    <citation type="submission" date="2021-04" db="EMBL/GenBank/DDBJ databases">
        <authorList>
            <person name="Gilroy R."/>
        </authorList>
    </citation>
    <scope>NUCLEOTIDE SEQUENCE</scope>
    <source>
        <strain evidence="10">CHK32-1732</strain>
    </source>
</reference>
<dbReference type="AlphaFoldDB" id="A0A9D1RNQ8"/>
<evidence type="ECO:0000256" key="8">
    <source>
        <dbReference type="SAM" id="MobiDB-lite"/>
    </source>
</evidence>
<feature type="transmembrane region" description="Helical" evidence="9">
    <location>
        <begin position="268"/>
        <end position="284"/>
    </location>
</feature>
<comment type="similarity">
    <text evidence="2">Belongs to the BCCT transporter (TC 2.A.15) family.</text>
</comment>
<dbReference type="InterPro" id="IPR000060">
    <property type="entry name" value="BCCT_transptr"/>
</dbReference>
<keyword evidence="6 9" id="KW-1133">Transmembrane helix</keyword>